<evidence type="ECO:0000313" key="2">
    <source>
        <dbReference type="EMBL" id="SFN87367.1"/>
    </source>
</evidence>
<protein>
    <submittedName>
        <fullName evidence="2">Nucleoside-diphosphate-sugar epimerase</fullName>
    </submittedName>
</protein>
<proteinExistence type="predicted"/>
<dbReference type="SUPFAM" id="SSF51735">
    <property type="entry name" value="NAD(P)-binding Rossmann-fold domains"/>
    <property type="match status" value="1"/>
</dbReference>
<name>A0A1I5CKE2_9FIRM</name>
<accession>A0A1I5CKE2</accession>
<dbReference type="Pfam" id="PF01370">
    <property type="entry name" value="Epimerase"/>
    <property type="match status" value="1"/>
</dbReference>
<dbReference type="InterPro" id="IPR036291">
    <property type="entry name" value="NAD(P)-bd_dom_sf"/>
</dbReference>
<dbReference type="InterPro" id="IPR001509">
    <property type="entry name" value="Epimerase_deHydtase"/>
</dbReference>
<dbReference type="STRING" id="1527.SAMN04489757_103114"/>
<dbReference type="Gene3D" id="3.40.50.720">
    <property type="entry name" value="NAD(P)-binding Rossmann-like Domain"/>
    <property type="match status" value="1"/>
</dbReference>
<dbReference type="Proteomes" id="UP000198806">
    <property type="component" value="Unassembled WGS sequence"/>
</dbReference>
<feature type="domain" description="NAD-dependent epimerase/dehydratase" evidence="1">
    <location>
        <begin position="29"/>
        <end position="197"/>
    </location>
</feature>
<dbReference type="OrthoDB" id="9785845at2"/>
<evidence type="ECO:0000259" key="1">
    <source>
        <dbReference type="Pfam" id="PF01370"/>
    </source>
</evidence>
<dbReference type="InterPro" id="IPR050177">
    <property type="entry name" value="Lipid_A_modif_metabolic_enz"/>
</dbReference>
<evidence type="ECO:0000313" key="3">
    <source>
        <dbReference type="Proteomes" id="UP000198806"/>
    </source>
</evidence>
<dbReference type="PANTHER" id="PTHR43245">
    <property type="entry name" value="BIFUNCTIONAL POLYMYXIN RESISTANCE PROTEIN ARNA"/>
    <property type="match status" value="1"/>
</dbReference>
<dbReference type="EMBL" id="FOWD01000003">
    <property type="protein sequence ID" value="SFN87367.1"/>
    <property type="molecule type" value="Genomic_DNA"/>
</dbReference>
<dbReference type="RefSeq" id="WP_091684233.1">
    <property type="nucleotide sequence ID" value="NZ_BAABFM010000006.1"/>
</dbReference>
<gene>
    <name evidence="2" type="ORF">SAMN04489757_103114</name>
</gene>
<sequence length="339" mass="38085">MNYVESLKESMYIPSEELVDDMKEIDGDIMILGVSGKMGLNLAKLVKRASNKSESMKKIYGVARFSESDGIREELESEGIETIKCDFMSENQLEGLPKVKNVIYMVGYKFGTVGNEDYAWAINSYLPGRIASKYKDSNIVAFSTGCVYPLVKMSEGAPSEEFPPEAVGEYAQSCLGRERIFQYFSKQNKTPTTIFRLNYAIDLRYGIVSEIAQSVLNEWPIDLTMGHANVIWQKDACEMAIRSLRVASTPANIINVTGPETVSIRWMAERFAEKFNKTPKFIGSESDIALLSNASKAHAIFGYPKTTIREMIDITSEWLLNGGDTIDKPTHFQERQGKY</sequence>
<dbReference type="PANTHER" id="PTHR43245:SF13">
    <property type="entry name" value="UDP-D-APIOSE_UDP-D-XYLOSE SYNTHASE 2"/>
    <property type="match status" value="1"/>
</dbReference>
<reference evidence="2 3" key="1">
    <citation type="submission" date="2016-10" db="EMBL/GenBank/DDBJ databases">
        <authorList>
            <person name="de Groot N.N."/>
        </authorList>
    </citation>
    <scope>NUCLEOTIDE SEQUENCE [LARGE SCALE GENOMIC DNA]</scope>
    <source>
        <strain evidence="2 3">DSM 1283</strain>
    </source>
</reference>
<dbReference type="AlphaFoldDB" id="A0A1I5CKE2"/>
<keyword evidence="3" id="KW-1185">Reference proteome</keyword>
<organism evidence="2 3">
    <name type="scientific">Anaerocolumna aminovalerica</name>
    <dbReference type="NCBI Taxonomy" id="1527"/>
    <lineage>
        <taxon>Bacteria</taxon>
        <taxon>Bacillati</taxon>
        <taxon>Bacillota</taxon>
        <taxon>Clostridia</taxon>
        <taxon>Lachnospirales</taxon>
        <taxon>Lachnospiraceae</taxon>
        <taxon>Anaerocolumna</taxon>
    </lineage>
</organism>